<dbReference type="Gene3D" id="1.10.1200.120">
    <property type="entry name" value="Large-conductance mechanosensitive channel, MscL, domain 1"/>
    <property type="match status" value="1"/>
</dbReference>
<name>A0AAW9HLD2_9ACTO</name>
<dbReference type="InterPro" id="IPR001185">
    <property type="entry name" value="MS_channel"/>
</dbReference>
<dbReference type="NCBIfam" id="TIGR00220">
    <property type="entry name" value="mscL"/>
    <property type="match status" value="1"/>
</dbReference>
<keyword evidence="3 9" id="KW-1003">Cell membrane</keyword>
<protein>
    <recommendedName>
        <fullName evidence="9">Large-conductance mechanosensitive channel</fullName>
    </recommendedName>
</protein>
<evidence type="ECO:0000313" key="11">
    <source>
        <dbReference type="EMBL" id="MDY5146136.1"/>
    </source>
</evidence>
<keyword evidence="2 9" id="KW-0813">Transport</keyword>
<comment type="function">
    <text evidence="9">Channel that opens in response to stretch forces in the membrane lipid bilayer. May participate in the regulation of osmotic pressure changes within the cell.</text>
</comment>
<evidence type="ECO:0000256" key="7">
    <source>
        <dbReference type="ARBA" id="ARBA00023136"/>
    </source>
</evidence>
<evidence type="ECO:0000313" key="12">
    <source>
        <dbReference type="Proteomes" id="UP001284901"/>
    </source>
</evidence>
<dbReference type="SUPFAM" id="SSF81330">
    <property type="entry name" value="Gated mechanosensitive channel"/>
    <property type="match status" value="1"/>
</dbReference>
<comment type="caution">
    <text evidence="10">The sequence shown here is derived from an EMBL/GenBank/DDBJ whole genome shotgun (WGS) entry which is preliminary data.</text>
</comment>
<comment type="subcellular location">
    <subcellularLocation>
        <location evidence="9">Cell membrane</location>
        <topology evidence="9">Multi-pass membrane protein</topology>
    </subcellularLocation>
    <subcellularLocation>
        <location evidence="1">Membrane</location>
        <topology evidence="1">Multi-pass membrane protein</topology>
    </subcellularLocation>
</comment>
<comment type="subunit">
    <text evidence="9">Homopentamer.</text>
</comment>
<reference evidence="10 12" key="1">
    <citation type="submission" date="2023-10" db="EMBL/GenBank/DDBJ databases">
        <title>Whole Genome based description of the genera Actinobaculum and Actinotignum reveals a complex phylogenetic relationship within the species included in the genus Actinotignum.</title>
        <authorList>
            <person name="Jensen C.S."/>
            <person name="Dargis R."/>
            <person name="Kemp M."/>
            <person name="Christensen J.J."/>
        </authorList>
    </citation>
    <scope>NUCLEOTIDE SEQUENCE</scope>
    <source>
        <strain evidence="11 12">SLA_B089</strain>
        <strain evidence="10">SLA_B245</strain>
    </source>
</reference>
<evidence type="ECO:0000256" key="6">
    <source>
        <dbReference type="ARBA" id="ARBA00023065"/>
    </source>
</evidence>
<dbReference type="InterPro" id="IPR037673">
    <property type="entry name" value="MSC/AndL"/>
</dbReference>
<organism evidence="10 13">
    <name type="scientific">Actinotignum timonense</name>
    <dbReference type="NCBI Taxonomy" id="1870995"/>
    <lineage>
        <taxon>Bacteria</taxon>
        <taxon>Bacillati</taxon>
        <taxon>Actinomycetota</taxon>
        <taxon>Actinomycetes</taxon>
        <taxon>Actinomycetales</taxon>
        <taxon>Actinomycetaceae</taxon>
        <taxon>Actinotignum</taxon>
    </lineage>
</organism>
<feature type="transmembrane region" description="Helical" evidence="9">
    <location>
        <begin position="67"/>
        <end position="90"/>
    </location>
</feature>
<evidence type="ECO:0000256" key="3">
    <source>
        <dbReference type="ARBA" id="ARBA00022475"/>
    </source>
</evidence>
<sequence>MLAGFKKFIMQGNVMDLAVGVIVGAAFSAVVKSLTDHILMPLIAAIFGQPNFDGNFVWHLGGGEIQFGSFLTAVVNFFIVAFALYFFLVLPMNKMRERHAKPAAEAPEDPQLILLKEIRDELRAKRD</sequence>
<dbReference type="PANTHER" id="PTHR30266">
    <property type="entry name" value="MECHANOSENSITIVE CHANNEL MSCL"/>
    <property type="match status" value="1"/>
</dbReference>
<dbReference type="HAMAP" id="MF_00115">
    <property type="entry name" value="MscL"/>
    <property type="match status" value="1"/>
</dbReference>
<evidence type="ECO:0000256" key="8">
    <source>
        <dbReference type="ARBA" id="ARBA00023303"/>
    </source>
</evidence>
<dbReference type="AlphaFoldDB" id="A0AAW9HLD2"/>
<keyword evidence="12" id="KW-1185">Reference proteome</keyword>
<evidence type="ECO:0000256" key="5">
    <source>
        <dbReference type="ARBA" id="ARBA00022989"/>
    </source>
</evidence>
<dbReference type="GO" id="GO:0005886">
    <property type="term" value="C:plasma membrane"/>
    <property type="evidence" value="ECO:0007669"/>
    <property type="project" value="UniProtKB-SubCell"/>
</dbReference>
<keyword evidence="6 9" id="KW-0406">Ion transport</keyword>
<proteinExistence type="inferred from homology"/>
<keyword evidence="4 9" id="KW-0812">Transmembrane</keyword>
<dbReference type="Proteomes" id="UP001284901">
    <property type="component" value="Unassembled WGS sequence"/>
</dbReference>
<comment type="similarity">
    <text evidence="9">Belongs to the MscL family.</text>
</comment>
<keyword evidence="5 9" id="KW-1133">Transmembrane helix</keyword>
<feature type="transmembrane region" description="Helical" evidence="9">
    <location>
        <begin position="12"/>
        <end position="31"/>
    </location>
</feature>
<evidence type="ECO:0000256" key="2">
    <source>
        <dbReference type="ARBA" id="ARBA00022448"/>
    </source>
</evidence>
<evidence type="ECO:0000256" key="9">
    <source>
        <dbReference type="HAMAP-Rule" id="MF_00115"/>
    </source>
</evidence>
<keyword evidence="7 9" id="KW-0472">Membrane</keyword>
<dbReference type="Pfam" id="PF01741">
    <property type="entry name" value="MscL"/>
    <property type="match status" value="1"/>
</dbReference>
<evidence type="ECO:0000256" key="1">
    <source>
        <dbReference type="ARBA" id="ARBA00004141"/>
    </source>
</evidence>
<dbReference type="RefSeq" id="WP_026428418.1">
    <property type="nucleotide sequence ID" value="NZ_CAUPFC010000003.1"/>
</dbReference>
<dbReference type="EMBL" id="JAWNFY010000008">
    <property type="protein sequence ID" value="MDY5146136.1"/>
    <property type="molecule type" value="Genomic_DNA"/>
</dbReference>
<dbReference type="Proteomes" id="UP001288320">
    <property type="component" value="Unassembled WGS sequence"/>
</dbReference>
<gene>
    <name evidence="9 10" type="primary">mscL</name>
    <name evidence="10" type="ORF">R6G74_05845</name>
    <name evidence="11" type="ORF">R6P33_03735</name>
</gene>
<evidence type="ECO:0000313" key="10">
    <source>
        <dbReference type="EMBL" id="MDY5140831.1"/>
    </source>
</evidence>
<dbReference type="InterPro" id="IPR036019">
    <property type="entry name" value="MscL_channel"/>
</dbReference>
<accession>A0AAW9HLD2</accession>
<dbReference type="GeneID" id="92812829"/>
<dbReference type="EMBL" id="JAWNFV010000011">
    <property type="protein sequence ID" value="MDY5140831.1"/>
    <property type="molecule type" value="Genomic_DNA"/>
</dbReference>
<keyword evidence="8 9" id="KW-0407">Ion channel</keyword>
<evidence type="ECO:0000313" key="13">
    <source>
        <dbReference type="Proteomes" id="UP001288320"/>
    </source>
</evidence>
<dbReference type="PANTHER" id="PTHR30266:SF2">
    <property type="entry name" value="LARGE-CONDUCTANCE MECHANOSENSITIVE CHANNEL"/>
    <property type="match status" value="1"/>
</dbReference>
<dbReference type="GO" id="GO:0008381">
    <property type="term" value="F:mechanosensitive monoatomic ion channel activity"/>
    <property type="evidence" value="ECO:0007669"/>
    <property type="project" value="UniProtKB-UniRule"/>
</dbReference>
<evidence type="ECO:0000256" key="4">
    <source>
        <dbReference type="ARBA" id="ARBA00022692"/>
    </source>
</evidence>
<dbReference type="PRINTS" id="PR01264">
    <property type="entry name" value="MECHCHANNEL"/>
</dbReference>